<sequence>WALAAKRQPFYLWKQTKMDPAFGLQHLLLTSHQVRLDIDPDRKRQREVRSIWPVR</sequence>
<evidence type="ECO:0000313" key="2">
    <source>
        <dbReference type="Proteomes" id="UP000887013"/>
    </source>
</evidence>
<dbReference type="Proteomes" id="UP000887013">
    <property type="component" value="Unassembled WGS sequence"/>
</dbReference>
<comment type="caution">
    <text evidence="1">The sequence shown here is derived from an EMBL/GenBank/DDBJ whole genome shotgun (WGS) entry which is preliminary data.</text>
</comment>
<reference evidence="1" key="1">
    <citation type="submission" date="2020-08" db="EMBL/GenBank/DDBJ databases">
        <title>Multicomponent nature underlies the extraordinary mechanical properties of spider dragline silk.</title>
        <authorList>
            <person name="Kono N."/>
            <person name="Nakamura H."/>
            <person name="Mori M."/>
            <person name="Yoshida Y."/>
            <person name="Ohtoshi R."/>
            <person name="Malay A.D."/>
            <person name="Moran D.A.P."/>
            <person name="Tomita M."/>
            <person name="Numata K."/>
            <person name="Arakawa K."/>
        </authorList>
    </citation>
    <scope>NUCLEOTIDE SEQUENCE</scope>
</reference>
<protein>
    <submittedName>
        <fullName evidence="1">Uncharacterized protein</fullName>
    </submittedName>
</protein>
<feature type="non-terminal residue" evidence="1">
    <location>
        <position position="1"/>
    </location>
</feature>
<name>A0A8X6R419_NEPPI</name>
<keyword evidence="2" id="KW-1185">Reference proteome</keyword>
<gene>
    <name evidence="1" type="ORF">NPIL_676481</name>
</gene>
<accession>A0A8X6R419</accession>
<organism evidence="1 2">
    <name type="scientific">Nephila pilipes</name>
    <name type="common">Giant wood spider</name>
    <name type="synonym">Nephila maculata</name>
    <dbReference type="NCBI Taxonomy" id="299642"/>
    <lineage>
        <taxon>Eukaryota</taxon>
        <taxon>Metazoa</taxon>
        <taxon>Ecdysozoa</taxon>
        <taxon>Arthropoda</taxon>
        <taxon>Chelicerata</taxon>
        <taxon>Arachnida</taxon>
        <taxon>Araneae</taxon>
        <taxon>Araneomorphae</taxon>
        <taxon>Entelegynae</taxon>
        <taxon>Araneoidea</taxon>
        <taxon>Nephilidae</taxon>
        <taxon>Nephila</taxon>
    </lineage>
</organism>
<dbReference type="EMBL" id="BMAW01039673">
    <property type="protein sequence ID" value="GFU56731.1"/>
    <property type="molecule type" value="Genomic_DNA"/>
</dbReference>
<evidence type="ECO:0000313" key="1">
    <source>
        <dbReference type="EMBL" id="GFU56731.1"/>
    </source>
</evidence>
<dbReference type="AlphaFoldDB" id="A0A8X6R419"/>
<proteinExistence type="predicted"/>